<comment type="domain">
    <text evidence="10">The last Arg residue of the ACP-binding site is essential for the weak association between ACP/AcpP and FabH.</text>
</comment>
<evidence type="ECO:0000313" key="14">
    <source>
        <dbReference type="Proteomes" id="UP000823619"/>
    </source>
</evidence>
<dbReference type="PANTHER" id="PTHR34069">
    <property type="entry name" value="3-OXOACYL-[ACYL-CARRIER-PROTEIN] SYNTHASE 3"/>
    <property type="match status" value="1"/>
</dbReference>
<keyword evidence="3 10" id="KW-0444">Lipid biosynthesis</keyword>
<dbReference type="HAMAP" id="MF_01815">
    <property type="entry name" value="FabH"/>
    <property type="match status" value="1"/>
</dbReference>
<feature type="active site" evidence="10">
    <location>
        <position position="249"/>
    </location>
</feature>
<dbReference type="PANTHER" id="PTHR34069:SF2">
    <property type="entry name" value="BETA-KETOACYL-[ACYL-CARRIER-PROTEIN] SYNTHASE III"/>
    <property type="match status" value="1"/>
</dbReference>
<feature type="region of interest" description="ACP-binding" evidence="10">
    <location>
        <begin position="250"/>
        <end position="254"/>
    </location>
</feature>
<dbReference type="InterPro" id="IPR016039">
    <property type="entry name" value="Thiolase-like"/>
</dbReference>
<dbReference type="GO" id="GO:0004315">
    <property type="term" value="F:3-oxoacyl-[acyl-carrier-protein] synthase activity"/>
    <property type="evidence" value="ECO:0007669"/>
    <property type="project" value="InterPro"/>
</dbReference>
<dbReference type="EMBL" id="JADIMO010000125">
    <property type="protein sequence ID" value="MBO8445958.1"/>
    <property type="molecule type" value="Genomic_DNA"/>
</dbReference>
<keyword evidence="6 10" id="KW-0443">Lipid metabolism</keyword>
<dbReference type="GO" id="GO:0006633">
    <property type="term" value="P:fatty acid biosynthetic process"/>
    <property type="evidence" value="ECO:0007669"/>
    <property type="project" value="UniProtKB-UniRule"/>
</dbReference>
<evidence type="ECO:0000256" key="1">
    <source>
        <dbReference type="ARBA" id="ARBA00008642"/>
    </source>
</evidence>
<name>A0A9D9EFF3_9BACT</name>
<evidence type="ECO:0000256" key="4">
    <source>
        <dbReference type="ARBA" id="ARBA00022679"/>
    </source>
</evidence>
<evidence type="ECO:0000256" key="3">
    <source>
        <dbReference type="ARBA" id="ARBA00022516"/>
    </source>
</evidence>
<dbReference type="InterPro" id="IPR004655">
    <property type="entry name" value="FabH"/>
</dbReference>
<gene>
    <name evidence="10" type="primary">fabH</name>
    <name evidence="13" type="ORF">IAC23_09775</name>
</gene>
<reference evidence="13" key="2">
    <citation type="journal article" date="2021" name="PeerJ">
        <title>Extensive microbial diversity within the chicken gut microbiome revealed by metagenomics and culture.</title>
        <authorList>
            <person name="Gilroy R."/>
            <person name="Ravi A."/>
            <person name="Getino M."/>
            <person name="Pursley I."/>
            <person name="Horton D.L."/>
            <person name="Alikhan N.F."/>
            <person name="Baker D."/>
            <person name="Gharbi K."/>
            <person name="Hall N."/>
            <person name="Watson M."/>
            <person name="Adriaenssens E.M."/>
            <person name="Foster-Nyarko E."/>
            <person name="Jarju S."/>
            <person name="Secka A."/>
            <person name="Antonio M."/>
            <person name="Oren A."/>
            <person name="Chaudhuri R.R."/>
            <person name="La Ragione R."/>
            <person name="Hildebrand F."/>
            <person name="Pallen M.J."/>
        </authorList>
    </citation>
    <scope>NUCLEOTIDE SEQUENCE</scope>
    <source>
        <strain evidence="13">D5-748</strain>
    </source>
</reference>
<feature type="domain" description="Beta-ketoacyl-[acyl-carrier-protein] synthase III N-terminal" evidence="12">
    <location>
        <begin position="108"/>
        <end position="184"/>
    </location>
</feature>
<dbReference type="Pfam" id="PF08545">
    <property type="entry name" value="ACP_syn_III"/>
    <property type="match status" value="1"/>
</dbReference>
<dbReference type="Pfam" id="PF08541">
    <property type="entry name" value="ACP_syn_III_C"/>
    <property type="match status" value="1"/>
</dbReference>
<keyword evidence="4 10" id="KW-0808">Transferase</keyword>
<accession>A0A9D9EFF3</accession>
<keyword evidence="5 10" id="KW-0276">Fatty acid metabolism</keyword>
<dbReference type="AlphaFoldDB" id="A0A9D9EFF3"/>
<comment type="subcellular location">
    <subcellularLocation>
        <location evidence="10">Cytoplasm</location>
    </subcellularLocation>
</comment>
<feature type="active site" evidence="10">
    <location>
        <position position="113"/>
    </location>
</feature>
<comment type="function">
    <text evidence="10">Catalyzes the condensation reaction of fatty acid synthesis by the addition to an acyl acceptor of two carbons from malonyl-ACP. Catalyzes the first condensation reaction which initiates fatty acid synthesis and may therefore play a role in governing the total rate of fatty acid production. Possesses both acetoacetyl-ACP synthase and acetyl transacylase activities. Its substrate specificity determines the biosynthesis of branched-chain and/or straight-chain of fatty acids.</text>
</comment>
<organism evidence="13 14">
    <name type="scientific">Candidatus Cryptobacteroides merdavium</name>
    <dbReference type="NCBI Taxonomy" id="2840769"/>
    <lineage>
        <taxon>Bacteria</taxon>
        <taxon>Pseudomonadati</taxon>
        <taxon>Bacteroidota</taxon>
        <taxon>Bacteroidia</taxon>
        <taxon>Bacteroidales</taxon>
        <taxon>Candidatus Cryptobacteroides</taxon>
    </lineage>
</organism>
<feature type="domain" description="Beta-ketoacyl-[acyl-carrier-protein] synthase III C-terminal" evidence="11">
    <location>
        <begin position="234"/>
        <end position="321"/>
    </location>
</feature>
<dbReference type="Gene3D" id="3.40.47.10">
    <property type="match status" value="1"/>
</dbReference>
<evidence type="ECO:0000256" key="5">
    <source>
        <dbReference type="ARBA" id="ARBA00022832"/>
    </source>
</evidence>
<keyword evidence="8 10" id="KW-0511">Multifunctional enzyme</keyword>
<dbReference type="InterPro" id="IPR013751">
    <property type="entry name" value="ACP_syn_III_N"/>
</dbReference>
<comment type="subunit">
    <text evidence="10">Homodimer.</text>
</comment>
<evidence type="ECO:0000256" key="6">
    <source>
        <dbReference type="ARBA" id="ARBA00023098"/>
    </source>
</evidence>
<proteinExistence type="inferred from homology"/>
<dbReference type="EC" id="2.3.1.180" evidence="10"/>
<evidence type="ECO:0000256" key="8">
    <source>
        <dbReference type="ARBA" id="ARBA00023268"/>
    </source>
</evidence>
<evidence type="ECO:0000256" key="2">
    <source>
        <dbReference type="ARBA" id="ARBA00022490"/>
    </source>
</evidence>
<dbReference type="NCBIfam" id="NF006829">
    <property type="entry name" value="PRK09352.1"/>
    <property type="match status" value="1"/>
</dbReference>
<keyword evidence="7 10" id="KW-0275">Fatty acid biosynthesis</keyword>
<dbReference type="Proteomes" id="UP000823619">
    <property type="component" value="Unassembled WGS sequence"/>
</dbReference>
<keyword evidence="2 10" id="KW-0963">Cytoplasm</keyword>
<dbReference type="SUPFAM" id="SSF53901">
    <property type="entry name" value="Thiolase-like"/>
    <property type="match status" value="1"/>
</dbReference>
<evidence type="ECO:0000256" key="9">
    <source>
        <dbReference type="ARBA" id="ARBA00023315"/>
    </source>
</evidence>
<dbReference type="NCBIfam" id="TIGR00747">
    <property type="entry name" value="fabH"/>
    <property type="match status" value="1"/>
</dbReference>
<dbReference type="GO" id="GO:0005737">
    <property type="term" value="C:cytoplasm"/>
    <property type="evidence" value="ECO:0007669"/>
    <property type="project" value="UniProtKB-SubCell"/>
</dbReference>
<evidence type="ECO:0000259" key="11">
    <source>
        <dbReference type="Pfam" id="PF08541"/>
    </source>
</evidence>
<dbReference type="CDD" id="cd00830">
    <property type="entry name" value="KAS_III"/>
    <property type="match status" value="1"/>
</dbReference>
<keyword evidence="9 10" id="KW-0012">Acyltransferase</keyword>
<comment type="pathway">
    <text evidence="10">Lipid metabolism; fatty acid biosynthesis.</text>
</comment>
<reference evidence="13" key="1">
    <citation type="submission" date="2020-10" db="EMBL/GenBank/DDBJ databases">
        <authorList>
            <person name="Gilroy R."/>
        </authorList>
    </citation>
    <scope>NUCLEOTIDE SEQUENCE</scope>
    <source>
        <strain evidence="13">D5-748</strain>
    </source>
</reference>
<feature type="active site" evidence="10">
    <location>
        <position position="279"/>
    </location>
</feature>
<dbReference type="GO" id="GO:0044550">
    <property type="term" value="P:secondary metabolite biosynthetic process"/>
    <property type="evidence" value="ECO:0007669"/>
    <property type="project" value="TreeGrafter"/>
</dbReference>
<comment type="caution">
    <text evidence="13">The sequence shown here is derived from an EMBL/GenBank/DDBJ whole genome shotgun (WGS) entry which is preliminary data.</text>
</comment>
<comment type="catalytic activity">
    <reaction evidence="10">
        <text>malonyl-[ACP] + acetyl-CoA + H(+) = 3-oxobutanoyl-[ACP] + CO2 + CoA</text>
        <dbReference type="Rhea" id="RHEA:12080"/>
        <dbReference type="Rhea" id="RHEA-COMP:9623"/>
        <dbReference type="Rhea" id="RHEA-COMP:9625"/>
        <dbReference type="ChEBI" id="CHEBI:15378"/>
        <dbReference type="ChEBI" id="CHEBI:16526"/>
        <dbReference type="ChEBI" id="CHEBI:57287"/>
        <dbReference type="ChEBI" id="CHEBI:57288"/>
        <dbReference type="ChEBI" id="CHEBI:78449"/>
        <dbReference type="ChEBI" id="CHEBI:78450"/>
        <dbReference type="EC" id="2.3.1.180"/>
    </reaction>
</comment>
<evidence type="ECO:0000259" key="12">
    <source>
        <dbReference type="Pfam" id="PF08545"/>
    </source>
</evidence>
<evidence type="ECO:0000256" key="7">
    <source>
        <dbReference type="ARBA" id="ARBA00023160"/>
    </source>
</evidence>
<dbReference type="InterPro" id="IPR013747">
    <property type="entry name" value="ACP_syn_III_C"/>
</dbReference>
<evidence type="ECO:0000256" key="10">
    <source>
        <dbReference type="HAMAP-Rule" id="MF_01815"/>
    </source>
</evidence>
<evidence type="ECO:0000313" key="13">
    <source>
        <dbReference type="EMBL" id="MBO8445958.1"/>
    </source>
</evidence>
<dbReference type="GO" id="GO:0033818">
    <property type="term" value="F:beta-ketoacyl-acyl-carrier-protein synthase III activity"/>
    <property type="evidence" value="ECO:0007669"/>
    <property type="project" value="UniProtKB-UniRule"/>
</dbReference>
<comment type="similarity">
    <text evidence="1 10">Belongs to the thiolase-like superfamily. FabH family.</text>
</comment>
<sequence length="331" mass="35948">MNNSSITAIGVYHPYGKIDNAFFESRLDTTDEWIRERTGIESRYFVAADEYTGDMCVNAALDMKKKFNVDFEDVDFIIVASMTPDQTIPNVASQVQTRLGIRNTGAVDICTACSGFCYGLIMAKGLIASGAYRKVLVFGADSMSRAVDFNDRNTCILFGDAAGCVLVESGDENDLFESISGTDGSMGKDLYLSSCKTSINGSEISADGKIHQNGRAVYKWAVTTLSEGLGNLAARNGISLDDVDCFLPHSANYRMLEAVFKNLGIPMSKCIDSVRKYGNTSAASIPMAWYEGLLSGRIRPGDSLMLMGFGAGFTYAGICLRNMLDWSRVAE</sequence>
<protein>
    <recommendedName>
        <fullName evidence="10">Beta-ketoacyl-[acyl-carrier-protein] synthase III</fullName>
        <shortName evidence="10">Beta-ketoacyl-ACP synthase III</shortName>
        <shortName evidence="10">KAS III</shortName>
        <ecNumber evidence="10">2.3.1.180</ecNumber>
    </recommendedName>
    <alternativeName>
        <fullName evidence="10">3-oxoacyl-[acyl-carrier-protein] synthase 3</fullName>
    </alternativeName>
    <alternativeName>
        <fullName evidence="10">3-oxoacyl-[acyl-carrier-protein] synthase III</fullName>
    </alternativeName>
</protein>